<dbReference type="AlphaFoldDB" id="A0AAD2G4M1"/>
<evidence type="ECO:0000259" key="2">
    <source>
        <dbReference type="PROSITE" id="PS51184"/>
    </source>
</evidence>
<feature type="region of interest" description="Disordered" evidence="1">
    <location>
        <begin position="1"/>
        <end position="20"/>
    </location>
</feature>
<proteinExistence type="predicted"/>
<feature type="domain" description="JmjC" evidence="2">
    <location>
        <begin position="164"/>
        <end position="320"/>
    </location>
</feature>
<dbReference type="PROSITE" id="PS51184">
    <property type="entry name" value="JMJC"/>
    <property type="match status" value="1"/>
</dbReference>
<dbReference type="InterPro" id="IPR050910">
    <property type="entry name" value="JMJD6_ArgDemeth/LysHydrox"/>
</dbReference>
<dbReference type="PANTHER" id="PTHR12480">
    <property type="entry name" value="ARGININE DEMETHYLASE AND LYSYL-HYDROXYLASE JMJD"/>
    <property type="match status" value="1"/>
</dbReference>
<name>A0AAD2G4M1_9STRA</name>
<dbReference type="InterPro" id="IPR003347">
    <property type="entry name" value="JmjC_dom"/>
</dbReference>
<reference evidence="3" key="1">
    <citation type="submission" date="2023-08" db="EMBL/GenBank/DDBJ databases">
        <authorList>
            <person name="Audoor S."/>
            <person name="Bilcke G."/>
        </authorList>
    </citation>
    <scope>NUCLEOTIDE SEQUENCE</scope>
</reference>
<accession>A0AAD2G4M1</accession>
<evidence type="ECO:0000313" key="4">
    <source>
        <dbReference type="Proteomes" id="UP001295423"/>
    </source>
</evidence>
<dbReference type="InterPro" id="IPR036770">
    <property type="entry name" value="Ankyrin_rpt-contain_sf"/>
</dbReference>
<gene>
    <name evidence="3" type="ORF">CYCCA115_LOCUS19097</name>
</gene>
<dbReference type="SUPFAM" id="SSF51197">
    <property type="entry name" value="Clavaminate synthase-like"/>
    <property type="match status" value="1"/>
</dbReference>
<protein>
    <recommendedName>
        <fullName evidence="2">JmjC domain-containing protein</fullName>
    </recommendedName>
</protein>
<dbReference type="Pfam" id="PF13621">
    <property type="entry name" value="Cupin_8"/>
    <property type="match status" value="1"/>
</dbReference>
<sequence>MKKEYRKQQFQCPAPKPTDNKDAALLLRQIRRYPNMSLREFRRFSKEEVAEPFIIENPDFDDSIWKPESFLEECGDIPIRIDDYIEFCEETDSCHCVKHKVLKDSNAWAGMAHVDVNKFNIETLGDMLRLQQTEEGKMLYLHDAPLSHYCPPKVPHLSIPKYFPRNYDILTWNEEESNKTWVEKGVQWPSIFISRKGTGSGLHCDSRMTRFYTKMLSGKKLWRLIGPSEYWRVGPNPDMSIPETYPHKFHADIISPSFDEFPDLDGALVYEAVLKPGDVLFAPSAWGHQVVNVVDAVMTSLNFYDSETLAAAKKYALHADDDSVGNDAWKAYFMPLDDPVYEADIPLDDYVRNQHLGNAAVPERIMDWIDLFPEEVKEFTHTDGDNALIGAVRYNFYKLAEYILTYIEDFDVNAKSRKEGATAMDFATQNDYHRITHLLKQVGAKTTLELWEEEQQTASQQAQQ</sequence>
<dbReference type="InterPro" id="IPR041667">
    <property type="entry name" value="Cupin_8"/>
</dbReference>
<dbReference type="Proteomes" id="UP001295423">
    <property type="component" value="Unassembled WGS sequence"/>
</dbReference>
<dbReference type="SUPFAM" id="SSF48403">
    <property type="entry name" value="Ankyrin repeat"/>
    <property type="match status" value="1"/>
</dbReference>
<dbReference type="Gene3D" id="1.25.40.20">
    <property type="entry name" value="Ankyrin repeat-containing domain"/>
    <property type="match status" value="1"/>
</dbReference>
<comment type="caution">
    <text evidence="3">The sequence shown here is derived from an EMBL/GenBank/DDBJ whole genome shotgun (WGS) entry which is preliminary data.</text>
</comment>
<keyword evidence="4" id="KW-1185">Reference proteome</keyword>
<dbReference type="Gene3D" id="2.60.120.650">
    <property type="entry name" value="Cupin"/>
    <property type="match status" value="1"/>
</dbReference>
<dbReference type="EMBL" id="CAKOGP040002091">
    <property type="protein sequence ID" value="CAJ1961237.1"/>
    <property type="molecule type" value="Genomic_DNA"/>
</dbReference>
<organism evidence="3 4">
    <name type="scientific">Cylindrotheca closterium</name>
    <dbReference type="NCBI Taxonomy" id="2856"/>
    <lineage>
        <taxon>Eukaryota</taxon>
        <taxon>Sar</taxon>
        <taxon>Stramenopiles</taxon>
        <taxon>Ochrophyta</taxon>
        <taxon>Bacillariophyta</taxon>
        <taxon>Bacillariophyceae</taxon>
        <taxon>Bacillariophycidae</taxon>
        <taxon>Bacillariales</taxon>
        <taxon>Bacillariaceae</taxon>
        <taxon>Cylindrotheca</taxon>
    </lineage>
</organism>
<evidence type="ECO:0000313" key="3">
    <source>
        <dbReference type="EMBL" id="CAJ1961237.1"/>
    </source>
</evidence>
<evidence type="ECO:0000256" key="1">
    <source>
        <dbReference type="SAM" id="MobiDB-lite"/>
    </source>
</evidence>